<dbReference type="NCBIfam" id="TIGR01951">
    <property type="entry name" value="nusB"/>
    <property type="match status" value="1"/>
</dbReference>
<dbReference type="PANTHER" id="PTHR11078:SF3">
    <property type="entry name" value="ANTITERMINATION NUSB DOMAIN-CONTAINING PROTEIN"/>
    <property type="match status" value="1"/>
</dbReference>
<organism evidence="8 9">
    <name type="scientific">Candidatus Blackburnbacteria bacterium RIFCSPHIGHO2_12_FULL_41_13b</name>
    <dbReference type="NCBI Taxonomy" id="1797517"/>
    <lineage>
        <taxon>Bacteria</taxon>
        <taxon>Candidatus Blackburniibacteriota</taxon>
    </lineage>
</organism>
<dbReference type="GO" id="GO:0005829">
    <property type="term" value="C:cytosol"/>
    <property type="evidence" value="ECO:0007669"/>
    <property type="project" value="TreeGrafter"/>
</dbReference>
<evidence type="ECO:0000313" key="8">
    <source>
        <dbReference type="EMBL" id="OGY10150.1"/>
    </source>
</evidence>
<dbReference type="HAMAP" id="MF_00073">
    <property type="entry name" value="NusB"/>
    <property type="match status" value="1"/>
</dbReference>
<reference evidence="8 9" key="1">
    <citation type="journal article" date="2016" name="Nat. Commun.">
        <title>Thousands of microbial genomes shed light on interconnected biogeochemical processes in an aquifer system.</title>
        <authorList>
            <person name="Anantharaman K."/>
            <person name="Brown C.T."/>
            <person name="Hug L.A."/>
            <person name="Sharon I."/>
            <person name="Castelle C.J."/>
            <person name="Probst A.J."/>
            <person name="Thomas B.C."/>
            <person name="Singh A."/>
            <person name="Wilkins M.J."/>
            <person name="Karaoz U."/>
            <person name="Brodie E.L."/>
            <person name="Williams K.H."/>
            <person name="Hubbard S.S."/>
            <person name="Banfield J.F."/>
        </authorList>
    </citation>
    <scope>NUCLEOTIDE SEQUENCE [LARGE SCALE GENOMIC DNA]</scope>
</reference>
<evidence type="ECO:0000313" key="9">
    <source>
        <dbReference type="Proteomes" id="UP000178272"/>
    </source>
</evidence>
<dbReference type="Pfam" id="PF01029">
    <property type="entry name" value="NusB"/>
    <property type="match status" value="1"/>
</dbReference>
<comment type="similarity">
    <text evidence="1 6">Belongs to the NusB family.</text>
</comment>
<protein>
    <recommendedName>
        <fullName evidence="6">Transcription antitermination protein NusB</fullName>
    </recommendedName>
    <alternativeName>
        <fullName evidence="6">Antitermination factor NusB</fullName>
    </alternativeName>
</protein>
<dbReference type="InterPro" id="IPR035926">
    <property type="entry name" value="NusB-like_sf"/>
</dbReference>
<dbReference type="SUPFAM" id="SSF48013">
    <property type="entry name" value="NusB-like"/>
    <property type="match status" value="1"/>
</dbReference>
<dbReference type="AlphaFoldDB" id="A0A1G1V445"/>
<name>A0A1G1V445_9BACT</name>
<keyword evidence="5 6" id="KW-0804">Transcription</keyword>
<evidence type="ECO:0000256" key="6">
    <source>
        <dbReference type="HAMAP-Rule" id="MF_00073"/>
    </source>
</evidence>
<evidence type="ECO:0000256" key="5">
    <source>
        <dbReference type="ARBA" id="ARBA00023163"/>
    </source>
</evidence>
<keyword evidence="3 6" id="KW-0694">RNA-binding</keyword>
<dbReference type="GO" id="GO:0003723">
    <property type="term" value="F:RNA binding"/>
    <property type="evidence" value="ECO:0007669"/>
    <property type="project" value="UniProtKB-UniRule"/>
</dbReference>
<evidence type="ECO:0000259" key="7">
    <source>
        <dbReference type="Pfam" id="PF01029"/>
    </source>
</evidence>
<evidence type="ECO:0000256" key="2">
    <source>
        <dbReference type="ARBA" id="ARBA00022814"/>
    </source>
</evidence>
<dbReference type="EMBL" id="MHCA01000060">
    <property type="protein sequence ID" value="OGY10150.1"/>
    <property type="molecule type" value="Genomic_DNA"/>
</dbReference>
<keyword evidence="4 6" id="KW-0805">Transcription regulation</keyword>
<dbReference type="GO" id="GO:0006353">
    <property type="term" value="P:DNA-templated transcription termination"/>
    <property type="evidence" value="ECO:0007669"/>
    <property type="project" value="UniProtKB-UniRule"/>
</dbReference>
<dbReference type="InterPro" id="IPR006027">
    <property type="entry name" value="NusB_RsmB_TIM44"/>
</dbReference>
<dbReference type="InterPro" id="IPR011605">
    <property type="entry name" value="NusB_fam"/>
</dbReference>
<dbReference type="PANTHER" id="PTHR11078">
    <property type="entry name" value="N UTILIZATION SUBSTANCE PROTEIN B-RELATED"/>
    <property type="match status" value="1"/>
</dbReference>
<dbReference type="GO" id="GO:0031564">
    <property type="term" value="P:transcription antitermination"/>
    <property type="evidence" value="ECO:0007669"/>
    <property type="project" value="UniProtKB-KW"/>
</dbReference>
<proteinExistence type="inferred from homology"/>
<feature type="domain" description="NusB/RsmB/TIM44" evidence="7">
    <location>
        <begin position="24"/>
        <end position="112"/>
    </location>
</feature>
<evidence type="ECO:0000256" key="3">
    <source>
        <dbReference type="ARBA" id="ARBA00022884"/>
    </source>
</evidence>
<dbReference type="STRING" id="1797517.A3F61_02195"/>
<accession>A0A1G1V445</accession>
<dbReference type="Proteomes" id="UP000178272">
    <property type="component" value="Unassembled WGS sequence"/>
</dbReference>
<dbReference type="Gene3D" id="1.10.940.10">
    <property type="entry name" value="NusB-like"/>
    <property type="match status" value="1"/>
</dbReference>
<evidence type="ECO:0000256" key="1">
    <source>
        <dbReference type="ARBA" id="ARBA00005952"/>
    </source>
</evidence>
<evidence type="ECO:0000256" key="4">
    <source>
        <dbReference type="ARBA" id="ARBA00023015"/>
    </source>
</evidence>
<comment type="function">
    <text evidence="6">Involved in transcription antitermination. Required for transcription of ribosomal RNA (rRNA) genes. Binds specifically to the boxA antiterminator sequence of the ribosomal RNA (rrn) operons.</text>
</comment>
<keyword evidence="2 6" id="KW-0889">Transcription antitermination</keyword>
<sequence>MQTPDPRHSKRVAIIQELFAASFNQKQELSALTQKIWQKKEEIDPIITKTAPEWPLAKLNKIDLAILRLAVYELLVDREEPVRVIIDEAVELAKSLGGESSAAFVNGVLGTIVIEENLE</sequence>
<gene>
    <name evidence="6" type="primary">nusB</name>
    <name evidence="8" type="ORF">A3F61_02195</name>
</gene>
<comment type="caution">
    <text evidence="8">The sequence shown here is derived from an EMBL/GenBank/DDBJ whole genome shotgun (WGS) entry which is preliminary data.</text>
</comment>